<keyword evidence="2" id="KW-0472">Membrane</keyword>
<evidence type="ECO:0000256" key="2">
    <source>
        <dbReference type="SAM" id="Phobius"/>
    </source>
</evidence>
<evidence type="ECO:0000259" key="3">
    <source>
        <dbReference type="PROSITE" id="PS50835"/>
    </source>
</evidence>
<dbReference type="AlphaFoldDB" id="A0A6A5DQC1"/>
<protein>
    <recommendedName>
        <fullName evidence="3">Ig-like domain-containing protein</fullName>
    </recommendedName>
</protein>
<gene>
    <name evidence="4" type="ORF">PFLUV_G00229610</name>
</gene>
<dbReference type="InterPro" id="IPR050380">
    <property type="entry name" value="Immune_Resp_Modulators"/>
</dbReference>
<dbReference type="SMART" id="SM00407">
    <property type="entry name" value="IGc1"/>
    <property type="match status" value="1"/>
</dbReference>
<comment type="caution">
    <text evidence="4">The sequence shown here is derived from an EMBL/GenBank/DDBJ whole genome shotgun (WGS) entry which is preliminary data.</text>
</comment>
<organism evidence="4 5">
    <name type="scientific">Perca fluviatilis</name>
    <name type="common">European perch</name>
    <dbReference type="NCBI Taxonomy" id="8168"/>
    <lineage>
        <taxon>Eukaryota</taxon>
        <taxon>Metazoa</taxon>
        <taxon>Chordata</taxon>
        <taxon>Craniata</taxon>
        <taxon>Vertebrata</taxon>
        <taxon>Euteleostomi</taxon>
        <taxon>Actinopterygii</taxon>
        <taxon>Neopterygii</taxon>
        <taxon>Teleostei</taxon>
        <taxon>Neoteleostei</taxon>
        <taxon>Acanthomorphata</taxon>
        <taxon>Eupercaria</taxon>
        <taxon>Perciformes</taxon>
        <taxon>Percoidei</taxon>
        <taxon>Percidae</taxon>
        <taxon>Percinae</taxon>
        <taxon>Perca</taxon>
    </lineage>
</organism>
<dbReference type="SUPFAM" id="SSF48726">
    <property type="entry name" value="Immunoglobulin"/>
    <property type="match status" value="1"/>
</dbReference>
<dbReference type="InterPro" id="IPR007110">
    <property type="entry name" value="Ig-like_dom"/>
</dbReference>
<keyword evidence="2" id="KW-1133">Transmembrane helix</keyword>
<dbReference type="Pfam" id="PF07654">
    <property type="entry name" value="C1-set"/>
    <property type="match status" value="1"/>
</dbReference>
<dbReference type="Proteomes" id="UP000465112">
    <property type="component" value="Chromosome 20"/>
</dbReference>
<proteinExistence type="predicted"/>
<evidence type="ECO:0000313" key="5">
    <source>
        <dbReference type="Proteomes" id="UP000465112"/>
    </source>
</evidence>
<dbReference type="InterPro" id="IPR013783">
    <property type="entry name" value="Ig-like_fold"/>
</dbReference>
<dbReference type="PROSITE" id="PS50835">
    <property type="entry name" value="IG_LIKE"/>
    <property type="match status" value="1"/>
</dbReference>
<keyword evidence="1" id="KW-0393">Immunoglobulin domain</keyword>
<sequence>MESTVTQTAEAYFGGGTKLTVLDYYSHRQFLSELSDTEFQSEAYFGAGTKLTVLEPGRNITKPRVKVLPPSERECRSQKDGPRKKTIVCVASGFYPDHVSVYWQVDGDNVTNGVATDNDALREGDFYRITSRLKVSGDDWFTLDKNFTCIVKFFNGIETSSHKDTVLGDEAYYLKISKTAKVSYALLIIKSSLYGAFVAFLVWKLQFKRRQQESKWKSVSRPHDNRKQTFWSVYRRRSELLLGRGGEDVVTEQPAEPSRC</sequence>
<dbReference type="EMBL" id="VHII01000020">
    <property type="protein sequence ID" value="KAF1374487.1"/>
    <property type="molecule type" value="Genomic_DNA"/>
</dbReference>
<keyword evidence="5" id="KW-1185">Reference proteome</keyword>
<evidence type="ECO:0000313" key="4">
    <source>
        <dbReference type="EMBL" id="KAF1374487.1"/>
    </source>
</evidence>
<evidence type="ECO:0000256" key="1">
    <source>
        <dbReference type="ARBA" id="ARBA00023319"/>
    </source>
</evidence>
<keyword evidence="2" id="KW-0812">Transmembrane</keyword>
<reference evidence="4 5" key="1">
    <citation type="submission" date="2019-06" db="EMBL/GenBank/DDBJ databases">
        <title>A chromosome-scale genome assembly of the European perch, Perca fluviatilis.</title>
        <authorList>
            <person name="Roques C."/>
            <person name="Zahm M."/>
            <person name="Cabau C."/>
            <person name="Klopp C."/>
            <person name="Bouchez O."/>
            <person name="Donnadieu C."/>
            <person name="Kuhl H."/>
            <person name="Gislard M."/>
            <person name="Guendouz S."/>
            <person name="Journot L."/>
            <person name="Haffray P."/>
            <person name="Bestin A."/>
            <person name="Morvezen R."/>
            <person name="Feron R."/>
            <person name="Wen M."/>
            <person name="Jouanno E."/>
            <person name="Herpin A."/>
            <person name="Schartl M."/>
            <person name="Postlethwait J."/>
            <person name="Schaerlinger B."/>
            <person name="Chardard D."/>
            <person name="Lecocq T."/>
            <person name="Poncet C."/>
            <person name="Jaffrelo L."/>
            <person name="Lampietro C."/>
            <person name="Guiguen Y."/>
        </authorList>
    </citation>
    <scope>NUCLEOTIDE SEQUENCE [LARGE SCALE GENOMIC DNA]</scope>
    <source>
        <tissue evidence="4">Blood</tissue>
    </source>
</reference>
<dbReference type="InterPro" id="IPR003597">
    <property type="entry name" value="Ig_C1-set"/>
</dbReference>
<dbReference type="InterPro" id="IPR036179">
    <property type="entry name" value="Ig-like_dom_sf"/>
</dbReference>
<dbReference type="PANTHER" id="PTHR23411">
    <property type="entry name" value="TAPASIN"/>
    <property type="match status" value="1"/>
</dbReference>
<feature type="transmembrane region" description="Helical" evidence="2">
    <location>
        <begin position="182"/>
        <end position="203"/>
    </location>
</feature>
<accession>A0A6A5DQC1</accession>
<dbReference type="Gene3D" id="2.60.40.10">
    <property type="entry name" value="Immunoglobulins"/>
    <property type="match status" value="1"/>
</dbReference>
<feature type="domain" description="Ig-like" evidence="3">
    <location>
        <begin position="63"/>
        <end position="167"/>
    </location>
</feature>
<name>A0A6A5DQC1_PERFL</name>